<reference evidence="1" key="1">
    <citation type="submission" date="2025-05" db="UniProtKB">
        <authorList>
            <consortium name="RefSeq"/>
        </authorList>
    </citation>
    <scope>NUCLEOTIDE SEQUENCE [LARGE SCALE GENOMIC DNA]</scope>
</reference>
<dbReference type="GeneID" id="136074256"/>
<name>A0ABM4B1I8_HYDVU</name>
<evidence type="ECO:0000313" key="1">
    <source>
        <dbReference type="Proteomes" id="UP001652625"/>
    </source>
</evidence>
<reference evidence="2" key="2">
    <citation type="submission" date="2025-08" db="UniProtKB">
        <authorList>
            <consortium name="RefSeq"/>
        </authorList>
    </citation>
    <scope>IDENTIFICATION</scope>
</reference>
<dbReference type="PANTHER" id="PTHR45749:SF37">
    <property type="entry name" value="OS05G0311600 PROTEIN"/>
    <property type="match status" value="1"/>
</dbReference>
<keyword evidence="1" id="KW-1185">Reference proteome</keyword>
<protein>
    <submittedName>
        <fullName evidence="2">Uncharacterized protein LOC136074256</fullName>
    </submittedName>
</protein>
<gene>
    <name evidence="2" type="primary">LOC136074256</name>
</gene>
<dbReference type="Proteomes" id="UP001652625">
    <property type="component" value="Chromosome 01"/>
</dbReference>
<dbReference type="PANTHER" id="PTHR45749">
    <property type="match status" value="1"/>
</dbReference>
<accession>A0ABM4B1I8</accession>
<sequence length="403" mass="47207">MPITNCEAERSFSRMSYIKNKQRNTMSDDRLADLMLLSIEHKITKSLNYDEKPHIFISIVNTYNCSNKTFSFNSMDSKRTYMSGARKRKLKKEANDRLRKNNKKISLFFSSVEQKPSEEVADKNINVVTSTSQATQQEEMLSVSINLEHKEISKDHNESRYKSNAYIFASPNNLTTAMQVEETDPEPNIFQELNTLTTDMGYFKGKFFDDSTKRFIISSERCKPKGPFKKDPSQNFRHFSTNYCAYKFGRTQRFWLCYSKILDSAYCEPCWLFSNDKNNPWRTGVRDWKGLSKKIKSHANSLKHIEACQVYDHWKQKRTLNEDTETIIRHKASFWKMVLERLFNITLMLTKNSLAFRGHSEVLADEIYNGNFLSDVYLLSKYDDTMKQVLNKPKGTIKYLSPK</sequence>
<evidence type="ECO:0000313" key="2">
    <source>
        <dbReference type="RefSeq" id="XP_065642633.1"/>
    </source>
</evidence>
<proteinExistence type="predicted"/>
<organism evidence="1 2">
    <name type="scientific">Hydra vulgaris</name>
    <name type="common">Hydra</name>
    <name type="synonym">Hydra attenuata</name>
    <dbReference type="NCBI Taxonomy" id="6087"/>
    <lineage>
        <taxon>Eukaryota</taxon>
        <taxon>Metazoa</taxon>
        <taxon>Cnidaria</taxon>
        <taxon>Hydrozoa</taxon>
        <taxon>Hydroidolina</taxon>
        <taxon>Anthoathecata</taxon>
        <taxon>Aplanulata</taxon>
        <taxon>Hydridae</taxon>
        <taxon>Hydra</taxon>
    </lineage>
</organism>
<dbReference type="RefSeq" id="XP_065642633.1">
    <property type="nucleotide sequence ID" value="XM_065786561.1"/>
</dbReference>